<reference evidence="13 14" key="1">
    <citation type="submission" date="2019-06" db="EMBL/GenBank/DDBJ databases">
        <title>Draft genome sequence of the filamentous fungus Phialemoniopsis curvata isolated from diesel fuel.</title>
        <authorList>
            <person name="Varaljay V.A."/>
            <person name="Lyon W.J."/>
            <person name="Crouch A.L."/>
            <person name="Drake C.E."/>
            <person name="Hollomon J.M."/>
            <person name="Nadeau L.J."/>
            <person name="Nunn H.S."/>
            <person name="Stevenson B.S."/>
            <person name="Bojanowski C.L."/>
            <person name="Crookes-Goodson W.J."/>
        </authorList>
    </citation>
    <scope>NUCLEOTIDE SEQUENCE [LARGE SCALE GENOMIC DNA]</scope>
    <source>
        <strain evidence="13 14">D216</strain>
    </source>
</reference>
<feature type="domain" description="TFIIS central" evidence="12">
    <location>
        <begin position="147"/>
        <end position="261"/>
    </location>
</feature>
<dbReference type="InterPro" id="IPR001222">
    <property type="entry name" value="Znf_TFIIS"/>
</dbReference>
<dbReference type="SMART" id="SM00509">
    <property type="entry name" value="TFS2N"/>
    <property type="match status" value="1"/>
</dbReference>
<dbReference type="InterPro" id="IPR017923">
    <property type="entry name" value="TFIIS_N"/>
</dbReference>
<evidence type="ECO:0000256" key="1">
    <source>
        <dbReference type="ARBA" id="ARBA00004123"/>
    </source>
</evidence>
<keyword evidence="8" id="KW-0805">Transcription regulation</keyword>
<dbReference type="PIRSF" id="PIRSF006704">
    <property type="entry name" value="TF_IIS"/>
    <property type="match status" value="1"/>
</dbReference>
<keyword evidence="4 8" id="KW-0862">Zinc</keyword>
<proteinExistence type="inferred from homology"/>
<dbReference type="OrthoDB" id="44867at2759"/>
<evidence type="ECO:0000256" key="9">
    <source>
        <dbReference type="SAM" id="MobiDB-lite"/>
    </source>
</evidence>
<dbReference type="GeneID" id="41976936"/>
<evidence type="ECO:0000313" key="13">
    <source>
        <dbReference type="EMBL" id="TPX09297.1"/>
    </source>
</evidence>
<comment type="caution">
    <text evidence="13">The sequence shown here is derived from an EMBL/GenBank/DDBJ whole genome shotgun (WGS) entry which is preliminary data.</text>
</comment>
<dbReference type="PANTHER" id="PTHR11477">
    <property type="entry name" value="TRANSCRIPTION FACTOR S-II ZINC FINGER DOMAIN-CONTAINING PROTEIN"/>
    <property type="match status" value="1"/>
</dbReference>
<dbReference type="GO" id="GO:0005634">
    <property type="term" value="C:nucleus"/>
    <property type="evidence" value="ECO:0007669"/>
    <property type="project" value="UniProtKB-SubCell"/>
</dbReference>
<dbReference type="SUPFAM" id="SSF57783">
    <property type="entry name" value="Zinc beta-ribbon"/>
    <property type="match status" value="1"/>
</dbReference>
<evidence type="ECO:0000256" key="6">
    <source>
        <dbReference type="PROSITE-ProRule" id="PRU00472"/>
    </source>
</evidence>
<dbReference type="Pfam" id="PF08711">
    <property type="entry name" value="Med26"/>
    <property type="match status" value="1"/>
</dbReference>
<dbReference type="Proteomes" id="UP000319257">
    <property type="component" value="Unassembled WGS sequence"/>
</dbReference>
<dbReference type="InterPro" id="IPR003618">
    <property type="entry name" value="TFIIS_cen_dom"/>
</dbReference>
<dbReference type="PROSITE" id="PS51319">
    <property type="entry name" value="TFIIS_N"/>
    <property type="match status" value="1"/>
</dbReference>
<evidence type="ECO:0000256" key="4">
    <source>
        <dbReference type="ARBA" id="ARBA00022833"/>
    </source>
</evidence>
<comment type="similarity">
    <text evidence="8">Belongs to the TFS-II family.</text>
</comment>
<dbReference type="PANTHER" id="PTHR11477:SF0">
    <property type="entry name" value="IP08861P-RELATED"/>
    <property type="match status" value="1"/>
</dbReference>
<dbReference type="InParanoid" id="A0A507APH6"/>
<evidence type="ECO:0000259" key="12">
    <source>
        <dbReference type="PROSITE" id="PS51321"/>
    </source>
</evidence>
<keyword evidence="2 8" id="KW-0479">Metal-binding</keyword>
<dbReference type="PROSITE" id="PS51133">
    <property type="entry name" value="ZF_TFIIS_2"/>
    <property type="match status" value="1"/>
</dbReference>
<dbReference type="InterPro" id="IPR036575">
    <property type="entry name" value="TFIIS_cen_dom_sf"/>
</dbReference>
<dbReference type="STRING" id="1093900.A0A507APH6"/>
<feature type="domain" description="TFIIS-type" evidence="10">
    <location>
        <begin position="264"/>
        <end position="304"/>
    </location>
</feature>
<evidence type="ECO:0000256" key="3">
    <source>
        <dbReference type="ARBA" id="ARBA00022771"/>
    </source>
</evidence>
<dbReference type="GO" id="GO:0001139">
    <property type="term" value="F:RNA polymerase II complex recruiting activity"/>
    <property type="evidence" value="ECO:0007669"/>
    <property type="project" value="TreeGrafter"/>
</dbReference>
<comment type="function">
    <text evidence="8">Necessary for efficient RNA polymerase II transcription elongation past template-encoded arresting sites.</text>
</comment>
<evidence type="ECO:0000313" key="14">
    <source>
        <dbReference type="Proteomes" id="UP000319257"/>
    </source>
</evidence>
<evidence type="ECO:0000259" key="10">
    <source>
        <dbReference type="PROSITE" id="PS51133"/>
    </source>
</evidence>
<dbReference type="Pfam" id="PF07500">
    <property type="entry name" value="TFIIS_M"/>
    <property type="match status" value="1"/>
</dbReference>
<dbReference type="Gene3D" id="2.20.25.10">
    <property type="match status" value="1"/>
</dbReference>
<dbReference type="GO" id="GO:0031440">
    <property type="term" value="P:regulation of mRNA 3'-end processing"/>
    <property type="evidence" value="ECO:0007669"/>
    <property type="project" value="TreeGrafter"/>
</dbReference>
<dbReference type="GO" id="GO:0031564">
    <property type="term" value="P:transcription antitermination"/>
    <property type="evidence" value="ECO:0007669"/>
    <property type="project" value="TreeGrafter"/>
</dbReference>
<evidence type="ECO:0000256" key="8">
    <source>
        <dbReference type="RuleBase" id="RU368078"/>
    </source>
</evidence>
<accession>A0A507APH6</accession>
<dbReference type="Gene3D" id="1.10.472.30">
    <property type="entry name" value="Transcription elongation factor S-II, central domain"/>
    <property type="match status" value="1"/>
</dbReference>
<feature type="domain" description="TFIIS N-terminal" evidence="11">
    <location>
        <begin position="12"/>
        <end position="86"/>
    </location>
</feature>
<dbReference type="EMBL" id="SKBQ01000069">
    <property type="protein sequence ID" value="TPX09297.1"/>
    <property type="molecule type" value="Genomic_DNA"/>
</dbReference>
<dbReference type="CDD" id="cd13749">
    <property type="entry name" value="Zn-ribbon_TFIIS"/>
    <property type="match status" value="1"/>
</dbReference>
<dbReference type="FunFam" id="1.10.472.30:FF:000003">
    <property type="entry name" value="Transcription elongation factor S-II"/>
    <property type="match status" value="1"/>
</dbReference>
<dbReference type="PROSITE" id="PS51321">
    <property type="entry name" value="TFIIS_CENTRAL"/>
    <property type="match status" value="1"/>
</dbReference>
<dbReference type="Gene3D" id="1.20.930.10">
    <property type="entry name" value="Conserved domain common to transcription factors TFIIS, elongin A, CRSP70"/>
    <property type="match status" value="1"/>
</dbReference>
<dbReference type="GO" id="GO:0000977">
    <property type="term" value="F:RNA polymerase II transcription regulatory region sequence-specific DNA binding"/>
    <property type="evidence" value="ECO:0007669"/>
    <property type="project" value="TreeGrafter"/>
</dbReference>
<feature type="compositionally biased region" description="Low complexity" evidence="9">
    <location>
        <begin position="105"/>
        <end position="123"/>
    </location>
</feature>
<evidence type="ECO:0000256" key="5">
    <source>
        <dbReference type="ARBA" id="ARBA00023242"/>
    </source>
</evidence>
<gene>
    <name evidence="13" type="ORF">E0L32_009489</name>
</gene>
<dbReference type="Pfam" id="PF01096">
    <property type="entry name" value="Zn_ribbon_TFIIS"/>
    <property type="match status" value="1"/>
</dbReference>
<dbReference type="FunCoup" id="A0A507APH6">
    <property type="interactions" value="903"/>
</dbReference>
<sequence length="306" mass="33873">MADKMSDRELADTIKVINKAASSNEPASTMLTLMQPLKRAAPPSEDLLRSTKAGIVIGKLRSHANSDVKRLANEIVGKWKKHVEAEKARRQKGPGGSPMVKERSSSATAQGASPAPSSSSSAPFTGDPLLRKFENDNANINRTNDTARNNCIGLMYNGLAYRSQEPVENIVLKAVEIEKAAYDAYKLDSKRYKIKLRSLFQNLKHKNNVELGQKIMSGEISAERFVIMDSQELKSADLKKLEEDYEAENMKKAQVPMAEKSISDALTCGKCKQKKVSYSQAQTRSADEPMTTFCECTVCGNRWKFS</sequence>
<feature type="region of interest" description="Disordered" evidence="9">
    <location>
        <begin position="83"/>
        <end position="130"/>
    </location>
</feature>
<dbReference type="GO" id="GO:0006362">
    <property type="term" value="P:transcription elongation by RNA polymerase I"/>
    <property type="evidence" value="ECO:0007669"/>
    <property type="project" value="TreeGrafter"/>
</dbReference>
<evidence type="ECO:0000259" key="11">
    <source>
        <dbReference type="PROSITE" id="PS51319"/>
    </source>
</evidence>
<keyword evidence="8" id="KW-0804">Transcription</keyword>
<dbReference type="AlphaFoldDB" id="A0A507APH6"/>
<dbReference type="InterPro" id="IPR006289">
    <property type="entry name" value="TFSII"/>
</dbReference>
<protein>
    <recommendedName>
        <fullName evidence="8">Transcription elongation factor</fullName>
    </recommendedName>
</protein>
<dbReference type="InterPro" id="IPR003617">
    <property type="entry name" value="TFIIS/CRSP70_N_sub"/>
</dbReference>
<dbReference type="SUPFAM" id="SSF46942">
    <property type="entry name" value="Elongation factor TFIIS domain 2"/>
    <property type="match status" value="1"/>
</dbReference>
<keyword evidence="3 6" id="KW-0863">Zinc-finger</keyword>
<evidence type="ECO:0000256" key="2">
    <source>
        <dbReference type="ARBA" id="ARBA00022723"/>
    </source>
</evidence>
<dbReference type="SMART" id="SM00440">
    <property type="entry name" value="ZnF_C2C2"/>
    <property type="match status" value="1"/>
</dbReference>
<dbReference type="InterPro" id="IPR035441">
    <property type="entry name" value="TFIIS/LEDGF_dom_sf"/>
</dbReference>
<dbReference type="InterPro" id="IPR035100">
    <property type="entry name" value="TF_IIS-typ"/>
</dbReference>
<dbReference type="NCBIfam" id="TIGR01385">
    <property type="entry name" value="TFSII"/>
    <property type="match status" value="1"/>
</dbReference>
<keyword evidence="5 7" id="KW-0539">Nucleus</keyword>
<name>A0A507APH6_9PEZI</name>
<dbReference type="PROSITE" id="PS00466">
    <property type="entry name" value="ZF_TFIIS_1"/>
    <property type="match status" value="1"/>
</dbReference>
<comment type="subcellular location">
    <subcellularLocation>
        <location evidence="1 7 8">Nucleus</location>
    </subcellularLocation>
</comment>
<evidence type="ECO:0000256" key="7">
    <source>
        <dbReference type="PROSITE-ProRule" id="PRU00649"/>
    </source>
</evidence>
<organism evidence="13 14">
    <name type="scientific">Thyridium curvatum</name>
    <dbReference type="NCBI Taxonomy" id="1093900"/>
    <lineage>
        <taxon>Eukaryota</taxon>
        <taxon>Fungi</taxon>
        <taxon>Dikarya</taxon>
        <taxon>Ascomycota</taxon>
        <taxon>Pezizomycotina</taxon>
        <taxon>Sordariomycetes</taxon>
        <taxon>Sordariomycetidae</taxon>
        <taxon>Thyridiales</taxon>
        <taxon>Thyridiaceae</taxon>
        <taxon>Thyridium</taxon>
    </lineage>
</organism>
<dbReference type="SMART" id="SM00510">
    <property type="entry name" value="TFS2M"/>
    <property type="match status" value="1"/>
</dbReference>
<keyword evidence="8" id="KW-0238">DNA-binding</keyword>
<keyword evidence="14" id="KW-1185">Reference proteome</keyword>
<dbReference type="GO" id="GO:0006368">
    <property type="term" value="P:transcription elongation by RNA polymerase II"/>
    <property type="evidence" value="ECO:0007669"/>
    <property type="project" value="InterPro"/>
</dbReference>
<dbReference type="GO" id="GO:0008270">
    <property type="term" value="F:zinc ion binding"/>
    <property type="evidence" value="ECO:0007669"/>
    <property type="project" value="UniProtKB-UniRule"/>
</dbReference>
<dbReference type="RefSeq" id="XP_030991008.1">
    <property type="nucleotide sequence ID" value="XM_031144460.1"/>
</dbReference>
<dbReference type="FunFam" id="2.20.25.10:FF:000001">
    <property type="entry name" value="Probable Transcription elongation factor S-II"/>
    <property type="match status" value="1"/>
</dbReference>
<dbReference type="SUPFAM" id="SSF47676">
    <property type="entry name" value="Conserved domain common to transcription factors TFIIS, elongin A, CRSP70"/>
    <property type="match status" value="1"/>
</dbReference>